<dbReference type="Proteomes" id="UP000604473">
    <property type="component" value="Unassembled WGS sequence"/>
</dbReference>
<reference evidence="2 3" key="1">
    <citation type="submission" date="2021-01" db="EMBL/GenBank/DDBJ databases">
        <title>Draft genomes of Rhodovulum sulfidophilum.</title>
        <authorList>
            <person name="Guzman M.S."/>
        </authorList>
    </citation>
    <scope>NUCLEOTIDE SEQUENCE [LARGE SCALE GENOMIC DNA]</scope>
    <source>
        <strain evidence="2 3">AB35</strain>
    </source>
</reference>
<keyword evidence="3" id="KW-1185">Reference proteome</keyword>
<name>A0ABS1RRN9_RHOSU</name>
<evidence type="ECO:0008006" key="4">
    <source>
        <dbReference type="Google" id="ProtNLM"/>
    </source>
</evidence>
<evidence type="ECO:0000313" key="3">
    <source>
        <dbReference type="Proteomes" id="UP000604473"/>
    </source>
</evidence>
<accession>A0ABS1RRN9</accession>
<dbReference type="EMBL" id="JAESJJ010000006">
    <property type="protein sequence ID" value="MBL3608562.1"/>
    <property type="molecule type" value="Genomic_DNA"/>
</dbReference>
<protein>
    <recommendedName>
        <fullName evidence="4">Transcriptional regulator</fullName>
    </recommendedName>
</protein>
<evidence type="ECO:0000256" key="1">
    <source>
        <dbReference type="SAM" id="MobiDB-lite"/>
    </source>
</evidence>
<evidence type="ECO:0000313" key="2">
    <source>
        <dbReference type="EMBL" id="MBL3608562.1"/>
    </source>
</evidence>
<feature type="region of interest" description="Disordered" evidence="1">
    <location>
        <begin position="60"/>
        <end position="102"/>
    </location>
</feature>
<sequence length="102" mass="10988">MKDGPDISPIIAAWIDAPRRASILTAHLAGRPLAAAGITPAVGSGHLPRQAEAGLIRPRKQNRHRHFAQARNAADRQRRPERGRHLHPTPADAHAPAGAFQT</sequence>
<proteinExistence type="predicted"/>
<comment type="caution">
    <text evidence="2">The sequence shown here is derived from an EMBL/GenBank/DDBJ whole genome shotgun (WGS) entry which is preliminary data.</text>
</comment>
<organism evidence="2 3">
    <name type="scientific">Rhodovulum sulfidophilum</name>
    <name type="common">Rhodobacter sulfidophilus</name>
    <dbReference type="NCBI Taxonomy" id="35806"/>
    <lineage>
        <taxon>Bacteria</taxon>
        <taxon>Pseudomonadati</taxon>
        <taxon>Pseudomonadota</taxon>
        <taxon>Alphaproteobacteria</taxon>
        <taxon>Rhodobacterales</taxon>
        <taxon>Paracoccaceae</taxon>
        <taxon>Rhodovulum</taxon>
    </lineage>
</organism>
<dbReference type="RefSeq" id="WP_202248291.1">
    <property type="nucleotide sequence ID" value="NZ_JAESJJ010000006.1"/>
</dbReference>
<gene>
    <name evidence="2" type="ORF">JMM60_07050</name>
</gene>